<dbReference type="GO" id="GO:0006508">
    <property type="term" value="P:proteolysis"/>
    <property type="evidence" value="ECO:0007669"/>
    <property type="project" value="UniProtKB-KW"/>
</dbReference>
<proteinExistence type="inferred from homology"/>
<keyword evidence="4" id="KW-0812">Transmembrane</keyword>
<comment type="similarity">
    <text evidence="1">Belongs to the peptidase C48 family.</text>
</comment>
<dbReference type="GO" id="GO:0008234">
    <property type="term" value="F:cysteine-type peptidase activity"/>
    <property type="evidence" value="ECO:0007669"/>
    <property type="project" value="InterPro"/>
</dbReference>
<keyword evidence="6" id="KW-1185">Reference proteome</keyword>
<dbReference type="Gene3D" id="3.40.395.10">
    <property type="entry name" value="Adenoviral Proteinase, Chain A"/>
    <property type="match status" value="1"/>
</dbReference>
<feature type="transmembrane region" description="Helical" evidence="4">
    <location>
        <begin position="134"/>
        <end position="151"/>
    </location>
</feature>
<feature type="transmembrane region" description="Helical" evidence="4">
    <location>
        <begin position="104"/>
        <end position="122"/>
    </location>
</feature>
<dbReference type="InterPro" id="IPR003653">
    <property type="entry name" value="Peptidase_C48_C"/>
</dbReference>
<sequence length="188" mass="21144">MKKKKMIIQDKPKDVSASKVDHAYATPPKDVLHWTINVDLFEHELHLVPIHTKAHLSLVAINIMTRMLYFYDSLHGDAGNHLNLLKSGLISARSLASFLQFSEVMLGISAIGISAGVALFTFTSHDQIERFYGNHPYVVLATIAISGYYAISQLTSLSTKVKYHLENAKLRNTVMFSFLQSMELHERA</sequence>
<evidence type="ECO:0000256" key="1">
    <source>
        <dbReference type="ARBA" id="ARBA00005234"/>
    </source>
</evidence>
<dbReference type="WBParaSite" id="jg25993.1">
    <property type="protein sequence ID" value="jg25993.1"/>
    <property type="gene ID" value="jg25993"/>
</dbReference>
<evidence type="ECO:0000256" key="4">
    <source>
        <dbReference type="SAM" id="Phobius"/>
    </source>
</evidence>
<organism evidence="6 7">
    <name type="scientific">Ditylenchus dipsaci</name>
    <dbReference type="NCBI Taxonomy" id="166011"/>
    <lineage>
        <taxon>Eukaryota</taxon>
        <taxon>Metazoa</taxon>
        <taxon>Ecdysozoa</taxon>
        <taxon>Nematoda</taxon>
        <taxon>Chromadorea</taxon>
        <taxon>Rhabditida</taxon>
        <taxon>Tylenchina</taxon>
        <taxon>Tylenchomorpha</taxon>
        <taxon>Sphaerularioidea</taxon>
        <taxon>Anguinidae</taxon>
        <taxon>Anguininae</taxon>
        <taxon>Ditylenchus</taxon>
    </lineage>
</organism>
<evidence type="ECO:0000256" key="2">
    <source>
        <dbReference type="ARBA" id="ARBA00022670"/>
    </source>
</evidence>
<dbReference type="AlphaFoldDB" id="A0A915E444"/>
<keyword evidence="3" id="KW-0378">Hydrolase</keyword>
<dbReference type="Pfam" id="PF02902">
    <property type="entry name" value="Peptidase_C48"/>
    <property type="match status" value="1"/>
</dbReference>
<keyword evidence="4" id="KW-0472">Membrane</keyword>
<keyword evidence="4" id="KW-1133">Transmembrane helix</keyword>
<name>A0A915E444_9BILA</name>
<evidence type="ECO:0000313" key="6">
    <source>
        <dbReference type="Proteomes" id="UP000887574"/>
    </source>
</evidence>
<dbReference type="SUPFAM" id="SSF54001">
    <property type="entry name" value="Cysteine proteinases"/>
    <property type="match status" value="1"/>
</dbReference>
<accession>A0A915E444</accession>
<dbReference type="Proteomes" id="UP000887574">
    <property type="component" value="Unplaced"/>
</dbReference>
<evidence type="ECO:0000256" key="3">
    <source>
        <dbReference type="ARBA" id="ARBA00022801"/>
    </source>
</evidence>
<evidence type="ECO:0000313" key="7">
    <source>
        <dbReference type="WBParaSite" id="jg25993.1"/>
    </source>
</evidence>
<reference evidence="7" key="1">
    <citation type="submission" date="2022-11" db="UniProtKB">
        <authorList>
            <consortium name="WormBaseParasite"/>
        </authorList>
    </citation>
    <scope>IDENTIFICATION</scope>
</reference>
<evidence type="ECO:0000259" key="5">
    <source>
        <dbReference type="Pfam" id="PF02902"/>
    </source>
</evidence>
<keyword evidence="2" id="KW-0645">Protease</keyword>
<feature type="domain" description="Ubiquitin-like protease family profile" evidence="5">
    <location>
        <begin position="23"/>
        <end position="76"/>
    </location>
</feature>
<dbReference type="InterPro" id="IPR038765">
    <property type="entry name" value="Papain-like_cys_pep_sf"/>
</dbReference>
<protein>
    <submittedName>
        <fullName evidence="7">Ubiquitin-like protease family profile domain-containing protein</fullName>
    </submittedName>
</protein>